<dbReference type="GO" id="GO:0045892">
    <property type="term" value="P:negative regulation of DNA-templated transcription"/>
    <property type="evidence" value="ECO:0007669"/>
    <property type="project" value="TreeGrafter"/>
</dbReference>
<keyword evidence="2" id="KW-0238">DNA-binding</keyword>
<reference evidence="6" key="1">
    <citation type="journal article" date="2014" name="Int. J. Syst. Evol. Microbiol.">
        <title>Complete genome sequence of Corynebacterium casei LMG S-19264T (=DSM 44701T), isolated from a smear-ripened cheese.</title>
        <authorList>
            <consortium name="US DOE Joint Genome Institute (JGI-PGF)"/>
            <person name="Walter F."/>
            <person name="Albersmeier A."/>
            <person name="Kalinowski J."/>
            <person name="Ruckert C."/>
        </authorList>
    </citation>
    <scope>NUCLEOTIDE SEQUENCE</scope>
    <source>
        <strain evidence="6">JCM 4477</strain>
    </source>
</reference>
<dbReference type="EMBL" id="BNBI01000003">
    <property type="protein sequence ID" value="GHE92993.1"/>
    <property type="molecule type" value="Genomic_DNA"/>
</dbReference>
<evidence type="ECO:0000256" key="3">
    <source>
        <dbReference type="ARBA" id="ARBA00023163"/>
    </source>
</evidence>
<dbReference type="SMART" id="SM00866">
    <property type="entry name" value="UTRA"/>
    <property type="match status" value="1"/>
</dbReference>
<dbReference type="SUPFAM" id="SSF46785">
    <property type="entry name" value="Winged helix' DNA-binding domain"/>
    <property type="match status" value="1"/>
</dbReference>
<dbReference type="PRINTS" id="PR00035">
    <property type="entry name" value="HTHGNTR"/>
</dbReference>
<sequence>MGDRAPDTARPDGPGTGPGAPPAAPPPGSGGRRADRAGGVLKRERVRDAVLEMVEQRRPGDAIPSERTLCARLGVSRPTLRAAVDELVAAGVLVREHGRGMFVAPEKITQELVPGHHSLGVPQASGSWASRLLEFTTVPAGARVGRRLRLSPAARIVYVARLRLVDAAPMAIEHLHIPADLVPGLTARELEHGDLYEHLRAHHGIHVSEATQTIEPTVVTRAEAEILDVPELSPALLFERLTTDTGGRPVEYVHSLYRGDRYRIVSRLTLGADTAPAPAPDGHHPGIPPGDFPHGDPVAASTLGDVQGHH</sequence>
<evidence type="ECO:0000313" key="6">
    <source>
        <dbReference type="EMBL" id="GHE92993.1"/>
    </source>
</evidence>
<evidence type="ECO:0000256" key="1">
    <source>
        <dbReference type="ARBA" id="ARBA00023015"/>
    </source>
</evidence>
<feature type="compositionally biased region" description="Pro residues" evidence="4">
    <location>
        <begin position="19"/>
        <end position="28"/>
    </location>
</feature>
<dbReference type="GO" id="GO:0003700">
    <property type="term" value="F:DNA-binding transcription factor activity"/>
    <property type="evidence" value="ECO:0007669"/>
    <property type="project" value="InterPro"/>
</dbReference>
<dbReference type="InterPro" id="IPR036388">
    <property type="entry name" value="WH-like_DNA-bd_sf"/>
</dbReference>
<dbReference type="PANTHER" id="PTHR44846">
    <property type="entry name" value="MANNOSYL-D-GLYCERATE TRANSPORT/METABOLISM SYSTEM REPRESSOR MNGR-RELATED"/>
    <property type="match status" value="1"/>
</dbReference>
<dbReference type="CDD" id="cd07377">
    <property type="entry name" value="WHTH_GntR"/>
    <property type="match status" value="1"/>
</dbReference>
<keyword evidence="3" id="KW-0804">Transcription</keyword>
<dbReference type="SUPFAM" id="SSF64288">
    <property type="entry name" value="Chorismate lyase-like"/>
    <property type="match status" value="1"/>
</dbReference>
<evidence type="ECO:0000256" key="4">
    <source>
        <dbReference type="SAM" id="MobiDB-lite"/>
    </source>
</evidence>
<dbReference type="InterPro" id="IPR050679">
    <property type="entry name" value="Bact_HTH_transcr_reg"/>
</dbReference>
<dbReference type="InterPro" id="IPR028978">
    <property type="entry name" value="Chorismate_lyase_/UTRA_dom_sf"/>
</dbReference>
<evidence type="ECO:0000313" key="7">
    <source>
        <dbReference type="Proteomes" id="UP000630718"/>
    </source>
</evidence>
<reference evidence="6" key="2">
    <citation type="submission" date="2020-09" db="EMBL/GenBank/DDBJ databases">
        <authorList>
            <person name="Sun Q."/>
            <person name="Ohkuma M."/>
        </authorList>
    </citation>
    <scope>NUCLEOTIDE SEQUENCE</scope>
    <source>
        <strain evidence="6">JCM 4477</strain>
    </source>
</reference>
<feature type="region of interest" description="Disordered" evidence="4">
    <location>
        <begin position="1"/>
        <end position="42"/>
    </location>
</feature>
<feature type="region of interest" description="Disordered" evidence="4">
    <location>
        <begin position="273"/>
        <end position="310"/>
    </location>
</feature>
<evidence type="ECO:0000256" key="2">
    <source>
        <dbReference type="ARBA" id="ARBA00023125"/>
    </source>
</evidence>
<dbReference type="Pfam" id="PF00392">
    <property type="entry name" value="GntR"/>
    <property type="match status" value="1"/>
</dbReference>
<dbReference type="Gene3D" id="1.10.10.10">
    <property type="entry name" value="Winged helix-like DNA-binding domain superfamily/Winged helix DNA-binding domain"/>
    <property type="match status" value="1"/>
</dbReference>
<name>A0A919A9C9_9ACTN</name>
<organism evidence="6 7">
    <name type="scientific">Streptomyces fumanus</name>
    <dbReference type="NCBI Taxonomy" id="67302"/>
    <lineage>
        <taxon>Bacteria</taxon>
        <taxon>Bacillati</taxon>
        <taxon>Actinomycetota</taxon>
        <taxon>Actinomycetes</taxon>
        <taxon>Kitasatosporales</taxon>
        <taxon>Streptomycetaceae</taxon>
        <taxon>Streptomyces</taxon>
    </lineage>
</organism>
<feature type="compositionally biased region" description="Basic and acidic residues" evidence="4">
    <location>
        <begin position="1"/>
        <end position="10"/>
    </location>
</feature>
<dbReference type="AlphaFoldDB" id="A0A919A9C9"/>
<keyword evidence="7" id="KW-1185">Reference proteome</keyword>
<dbReference type="PANTHER" id="PTHR44846:SF1">
    <property type="entry name" value="MANNOSYL-D-GLYCERATE TRANSPORT_METABOLISM SYSTEM REPRESSOR MNGR-RELATED"/>
    <property type="match status" value="1"/>
</dbReference>
<gene>
    <name evidence="6" type="ORF">GCM10018772_15940</name>
</gene>
<feature type="compositionally biased region" description="Basic and acidic residues" evidence="4">
    <location>
        <begin position="32"/>
        <end position="42"/>
    </location>
</feature>
<dbReference type="PROSITE" id="PS50949">
    <property type="entry name" value="HTH_GNTR"/>
    <property type="match status" value="1"/>
</dbReference>
<accession>A0A919A9C9</accession>
<dbReference type="InterPro" id="IPR036390">
    <property type="entry name" value="WH_DNA-bd_sf"/>
</dbReference>
<proteinExistence type="predicted"/>
<protein>
    <submittedName>
        <fullName evidence="6">Transcriptional regulator</fullName>
    </submittedName>
</protein>
<dbReference type="SMART" id="SM00345">
    <property type="entry name" value="HTH_GNTR"/>
    <property type="match status" value="1"/>
</dbReference>
<keyword evidence="1" id="KW-0805">Transcription regulation</keyword>
<dbReference type="InterPro" id="IPR011663">
    <property type="entry name" value="UTRA"/>
</dbReference>
<evidence type="ECO:0000259" key="5">
    <source>
        <dbReference type="PROSITE" id="PS50949"/>
    </source>
</evidence>
<dbReference type="Gene3D" id="3.40.1410.10">
    <property type="entry name" value="Chorismate lyase-like"/>
    <property type="match status" value="1"/>
</dbReference>
<dbReference type="Pfam" id="PF07702">
    <property type="entry name" value="UTRA"/>
    <property type="match status" value="1"/>
</dbReference>
<dbReference type="RefSeq" id="WP_229910263.1">
    <property type="nucleotide sequence ID" value="NZ_BNBI01000003.1"/>
</dbReference>
<feature type="domain" description="HTH gntR-type" evidence="5">
    <location>
        <begin position="36"/>
        <end position="106"/>
    </location>
</feature>
<dbReference type="InterPro" id="IPR000524">
    <property type="entry name" value="Tscrpt_reg_HTH_GntR"/>
</dbReference>
<comment type="caution">
    <text evidence="6">The sequence shown here is derived from an EMBL/GenBank/DDBJ whole genome shotgun (WGS) entry which is preliminary data.</text>
</comment>
<dbReference type="GO" id="GO:0003677">
    <property type="term" value="F:DNA binding"/>
    <property type="evidence" value="ECO:0007669"/>
    <property type="project" value="UniProtKB-KW"/>
</dbReference>
<dbReference type="Proteomes" id="UP000630718">
    <property type="component" value="Unassembled WGS sequence"/>
</dbReference>